<evidence type="ECO:0000259" key="5">
    <source>
        <dbReference type="Pfam" id="PF25876"/>
    </source>
</evidence>
<comment type="similarity">
    <text evidence="2">Belongs to the membrane fusion protein (MFP) (TC 8.A.1) family.</text>
</comment>
<dbReference type="GO" id="GO:0005886">
    <property type="term" value="C:plasma membrane"/>
    <property type="evidence" value="ECO:0007669"/>
    <property type="project" value="UniProtKB-SubCell"/>
</dbReference>
<dbReference type="PROSITE" id="PS51257">
    <property type="entry name" value="PROKAR_LIPOPROTEIN"/>
    <property type="match status" value="1"/>
</dbReference>
<feature type="domain" description="Multidrug resistance protein MdtA-like alpha-helical hairpin" evidence="5">
    <location>
        <begin position="113"/>
        <end position="182"/>
    </location>
</feature>
<dbReference type="Proteomes" id="UP000247099">
    <property type="component" value="Unassembled WGS sequence"/>
</dbReference>
<comment type="caution">
    <text evidence="9">The sequence shown here is derived from an EMBL/GenBank/DDBJ whole genome shotgun (WGS) entry which is preliminary data.</text>
</comment>
<keyword evidence="4" id="KW-0732">Signal</keyword>
<protein>
    <submittedName>
        <fullName evidence="9">Efflux RND transporter periplasmic adaptor subunit</fullName>
    </submittedName>
</protein>
<feature type="chain" id="PRO_5016422431" evidence="4">
    <location>
        <begin position="27"/>
        <end position="407"/>
    </location>
</feature>
<dbReference type="AlphaFoldDB" id="A0A317ZHL4"/>
<evidence type="ECO:0000259" key="7">
    <source>
        <dbReference type="Pfam" id="PF25944"/>
    </source>
</evidence>
<dbReference type="SUPFAM" id="SSF111369">
    <property type="entry name" value="HlyD-like secretion proteins"/>
    <property type="match status" value="1"/>
</dbReference>
<sequence length="407" mass="44303">MPVTKILNFILLAAVLAFLGCSDSVAPKPSAPQEASADGAGSPPKVEVGYIEMRPITIERTNQLPGRVLAFEEAEIRPQVSGIVLERLFDEGSYVEEGQQLYQIDPAIYEADLELAKANLKNANARLRNAKLRYERFKQLVKNNVVSQQQFDDAEAELNQSQAAISLAEAEVKRAQINLDYTQVRSPISGYIGPSAVTRGALLTALQAPPMATVRQLDPVYVDLSQTATEARRLQEQLLRARAAGEEDKKYRVTLYLGNSDQPYPEAGTLDATDLAVDPRTGAIRLRSVVPNPDRILLPGLFVRASIQEVGQRQAILVPQKSVTIAPDGSKSVWLVSAESTAIKRVIQTGASHKGHWIVHSGLEPGDRVIVEGRMNLREGAPLKLEALEMKVAESGGQTTGQPSEKS</sequence>
<evidence type="ECO:0000256" key="1">
    <source>
        <dbReference type="ARBA" id="ARBA00004196"/>
    </source>
</evidence>
<dbReference type="NCBIfam" id="TIGR01730">
    <property type="entry name" value="RND_mfp"/>
    <property type="match status" value="1"/>
</dbReference>
<dbReference type="Pfam" id="PF25876">
    <property type="entry name" value="HH_MFP_RND"/>
    <property type="match status" value="1"/>
</dbReference>
<dbReference type="InterPro" id="IPR058626">
    <property type="entry name" value="MdtA-like_b-barrel"/>
</dbReference>
<dbReference type="FunFam" id="2.40.420.20:FF:000001">
    <property type="entry name" value="Efflux RND transporter periplasmic adaptor subunit"/>
    <property type="match status" value="1"/>
</dbReference>
<proteinExistence type="inferred from homology"/>
<dbReference type="Gene3D" id="2.40.30.170">
    <property type="match status" value="1"/>
</dbReference>
<dbReference type="GO" id="GO:0022857">
    <property type="term" value="F:transmembrane transporter activity"/>
    <property type="evidence" value="ECO:0007669"/>
    <property type="project" value="InterPro"/>
</dbReference>
<dbReference type="PANTHER" id="PTHR30158">
    <property type="entry name" value="ACRA/E-RELATED COMPONENT OF DRUG EFFLUX TRANSPORTER"/>
    <property type="match status" value="1"/>
</dbReference>
<dbReference type="Pfam" id="PF25967">
    <property type="entry name" value="RND-MFP_C"/>
    <property type="match status" value="1"/>
</dbReference>
<evidence type="ECO:0000259" key="6">
    <source>
        <dbReference type="Pfam" id="PF25917"/>
    </source>
</evidence>
<evidence type="ECO:0000256" key="2">
    <source>
        <dbReference type="ARBA" id="ARBA00009477"/>
    </source>
</evidence>
<evidence type="ECO:0000256" key="4">
    <source>
        <dbReference type="SAM" id="SignalP"/>
    </source>
</evidence>
<dbReference type="GO" id="GO:0046677">
    <property type="term" value="P:response to antibiotic"/>
    <property type="evidence" value="ECO:0007669"/>
    <property type="project" value="TreeGrafter"/>
</dbReference>
<dbReference type="EMBL" id="QHJQ01000002">
    <property type="protein sequence ID" value="PXA05056.1"/>
    <property type="molecule type" value="Genomic_DNA"/>
</dbReference>
<keyword evidence="3" id="KW-0175">Coiled coil</keyword>
<gene>
    <name evidence="9" type="ORF">DDZ13_03570</name>
</gene>
<feature type="coiled-coil region" evidence="3">
    <location>
        <begin position="110"/>
        <end position="178"/>
    </location>
</feature>
<feature type="domain" description="Multidrug resistance protein MdtA-like barrel-sandwich hybrid" evidence="6">
    <location>
        <begin position="73"/>
        <end position="214"/>
    </location>
</feature>
<feature type="signal peptide" evidence="4">
    <location>
        <begin position="1"/>
        <end position="26"/>
    </location>
</feature>
<evidence type="ECO:0000313" key="9">
    <source>
        <dbReference type="EMBL" id="PXA05056.1"/>
    </source>
</evidence>
<organism evidence="9 10">
    <name type="scientific">Coraliomargarita sinensis</name>
    <dbReference type="NCBI Taxonomy" id="2174842"/>
    <lineage>
        <taxon>Bacteria</taxon>
        <taxon>Pseudomonadati</taxon>
        <taxon>Verrucomicrobiota</taxon>
        <taxon>Opitutia</taxon>
        <taxon>Puniceicoccales</taxon>
        <taxon>Coraliomargaritaceae</taxon>
        <taxon>Coraliomargarita</taxon>
    </lineage>
</organism>
<dbReference type="PANTHER" id="PTHR30158:SF3">
    <property type="entry name" value="MULTIDRUG EFFLUX PUMP SUBUNIT ACRA-RELATED"/>
    <property type="match status" value="1"/>
</dbReference>
<feature type="domain" description="Multidrug resistance protein MdtA-like C-terminal permuted SH3" evidence="8">
    <location>
        <begin position="314"/>
        <end position="373"/>
    </location>
</feature>
<dbReference type="OrthoDB" id="9801814at2"/>
<dbReference type="FunCoup" id="A0A317ZHL4">
    <property type="interactions" value="301"/>
</dbReference>
<dbReference type="InterPro" id="IPR058624">
    <property type="entry name" value="MdtA-like_HH"/>
</dbReference>
<keyword evidence="10" id="KW-1185">Reference proteome</keyword>
<dbReference type="Pfam" id="PF25917">
    <property type="entry name" value="BSH_RND"/>
    <property type="match status" value="1"/>
</dbReference>
<dbReference type="InterPro" id="IPR058625">
    <property type="entry name" value="MdtA-like_BSH"/>
</dbReference>
<evidence type="ECO:0000259" key="8">
    <source>
        <dbReference type="Pfam" id="PF25967"/>
    </source>
</evidence>
<dbReference type="InterPro" id="IPR006143">
    <property type="entry name" value="RND_pump_MFP"/>
</dbReference>
<dbReference type="Gene3D" id="1.10.287.470">
    <property type="entry name" value="Helix hairpin bin"/>
    <property type="match status" value="1"/>
</dbReference>
<evidence type="ECO:0000256" key="3">
    <source>
        <dbReference type="SAM" id="Coils"/>
    </source>
</evidence>
<dbReference type="Gene3D" id="2.40.420.20">
    <property type="match status" value="1"/>
</dbReference>
<comment type="subcellular location">
    <subcellularLocation>
        <location evidence="1">Cell envelope</location>
    </subcellularLocation>
</comment>
<reference evidence="9 10" key="1">
    <citation type="submission" date="2018-05" db="EMBL/GenBank/DDBJ databases">
        <title>Coraliomargarita sinensis sp. nov., isolated from a marine solar saltern.</title>
        <authorList>
            <person name="Zhou L.Y."/>
        </authorList>
    </citation>
    <scope>NUCLEOTIDE SEQUENCE [LARGE SCALE GENOMIC DNA]</scope>
    <source>
        <strain evidence="9 10">WN38</strain>
    </source>
</reference>
<name>A0A317ZHL4_9BACT</name>
<accession>A0A317ZHL4</accession>
<dbReference type="InParanoid" id="A0A317ZHL4"/>
<dbReference type="InterPro" id="IPR058627">
    <property type="entry name" value="MdtA-like_C"/>
</dbReference>
<dbReference type="Gene3D" id="2.40.50.100">
    <property type="match status" value="1"/>
</dbReference>
<evidence type="ECO:0000313" key="10">
    <source>
        <dbReference type="Proteomes" id="UP000247099"/>
    </source>
</evidence>
<dbReference type="RefSeq" id="WP_110130057.1">
    <property type="nucleotide sequence ID" value="NZ_QHJQ01000002.1"/>
</dbReference>
<dbReference type="Pfam" id="PF25944">
    <property type="entry name" value="Beta-barrel_RND"/>
    <property type="match status" value="1"/>
</dbReference>
<feature type="domain" description="Multidrug resistance protein MdtA-like beta-barrel" evidence="7">
    <location>
        <begin position="219"/>
        <end position="309"/>
    </location>
</feature>